<name>A0A6C0HYD5_9ZZZZ</name>
<evidence type="ECO:0000313" key="2">
    <source>
        <dbReference type="EMBL" id="QHT85798.1"/>
    </source>
</evidence>
<keyword evidence="1" id="KW-1133">Transmembrane helix</keyword>
<organism evidence="2">
    <name type="scientific">viral metagenome</name>
    <dbReference type="NCBI Taxonomy" id="1070528"/>
    <lineage>
        <taxon>unclassified sequences</taxon>
        <taxon>metagenomes</taxon>
        <taxon>organismal metagenomes</taxon>
    </lineage>
</organism>
<dbReference type="EMBL" id="MN740045">
    <property type="protein sequence ID" value="QHT85798.1"/>
    <property type="molecule type" value="Genomic_DNA"/>
</dbReference>
<dbReference type="AlphaFoldDB" id="A0A6C0HYD5"/>
<dbReference type="SUPFAM" id="SSF53474">
    <property type="entry name" value="alpha/beta-Hydrolases"/>
    <property type="match status" value="1"/>
</dbReference>
<keyword evidence="1" id="KW-0472">Membrane</keyword>
<proteinExistence type="predicted"/>
<feature type="transmembrane region" description="Helical" evidence="1">
    <location>
        <begin position="89"/>
        <end position="114"/>
    </location>
</feature>
<keyword evidence="1" id="KW-0812">Transmembrane</keyword>
<evidence type="ECO:0008006" key="3">
    <source>
        <dbReference type="Google" id="ProtNLM"/>
    </source>
</evidence>
<accession>A0A6C0HYD5</accession>
<sequence length="206" mass="24081">MNRSCLRNLSNREQTKTLIVTFGSHNKKFGLLPRFEFVRFLEEHFPDTDRHFYIDDKMDLYHKGIQGISTNIDETVEYLKNEIANYENVIFMGISSGGYAAILLGSLLNINYVLAFIPQTLRMKSNIDEKYRDISPYINETTQYYIYGDASILNSNDFHHISHCERIVENHPNVFLTKKNPFDIKKMRDDGELYSILSNIPRPIDN</sequence>
<reference evidence="2" key="1">
    <citation type="journal article" date="2020" name="Nature">
        <title>Giant virus diversity and host interactions through global metagenomics.</title>
        <authorList>
            <person name="Schulz F."/>
            <person name="Roux S."/>
            <person name="Paez-Espino D."/>
            <person name="Jungbluth S."/>
            <person name="Walsh D.A."/>
            <person name="Denef V.J."/>
            <person name="McMahon K.D."/>
            <person name="Konstantinidis K.T."/>
            <person name="Eloe-Fadrosh E.A."/>
            <person name="Kyrpides N.C."/>
            <person name="Woyke T."/>
        </authorList>
    </citation>
    <scope>NUCLEOTIDE SEQUENCE</scope>
    <source>
        <strain evidence="2">GVMAG-M-3300023184-182</strain>
    </source>
</reference>
<dbReference type="InterPro" id="IPR029058">
    <property type="entry name" value="AB_hydrolase_fold"/>
</dbReference>
<protein>
    <recommendedName>
        <fullName evidence="3">Alpha/beta hydrolase</fullName>
    </recommendedName>
</protein>
<evidence type="ECO:0000256" key="1">
    <source>
        <dbReference type="SAM" id="Phobius"/>
    </source>
</evidence>